<dbReference type="RefSeq" id="WP_103438204.1">
    <property type="nucleotide sequence ID" value="NZ_MIND01000018.1"/>
</dbReference>
<reference evidence="2 3" key="1">
    <citation type="submission" date="2016-08" db="EMBL/GenBank/DDBJ databases">
        <authorList>
            <person name="Seilhamer J.J."/>
        </authorList>
    </citation>
    <scope>NUCLEOTIDE SEQUENCE [LARGE SCALE GENOMIC DNA]</scope>
    <source>
        <strain evidence="2 3">KT-27</strain>
    </source>
</reference>
<dbReference type="AlphaFoldDB" id="A0A2S3WH74"/>
<evidence type="ECO:0000259" key="1">
    <source>
        <dbReference type="Pfam" id="PF13302"/>
    </source>
</evidence>
<dbReference type="PANTHER" id="PTHR43415:SF3">
    <property type="entry name" value="GNAT-FAMILY ACETYLTRANSFERASE"/>
    <property type="match status" value="1"/>
</dbReference>
<evidence type="ECO:0000313" key="2">
    <source>
        <dbReference type="EMBL" id="POF90282.1"/>
    </source>
</evidence>
<dbReference type="InterPro" id="IPR016181">
    <property type="entry name" value="Acyl_CoA_acyltransferase"/>
</dbReference>
<comment type="caution">
    <text evidence="2">The sequence shown here is derived from an EMBL/GenBank/DDBJ whole genome shotgun (WGS) entry which is preliminary data.</text>
</comment>
<dbReference type="Gene3D" id="3.40.630.30">
    <property type="match status" value="1"/>
</dbReference>
<organism evidence="2 3">
    <name type="scientific">Pseudomonas putida</name>
    <name type="common">Arthrobacter siderocapsulatus</name>
    <dbReference type="NCBI Taxonomy" id="303"/>
    <lineage>
        <taxon>Bacteria</taxon>
        <taxon>Pseudomonadati</taxon>
        <taxon>Pseudomonadota</taxon>
        <taxon>Gammaproteobacteria</taxon>
        <taxon>Pseudomonadales</taxon>
        <taxon>Pseudomonadaceae</taxon>
        <taxon>Pseudomonas</taxon>
    </lineage>
</organism>
<dbReference type="Proteomes" id="UP000237194">
    <property type="component" value="Unassembled WGS sequence"/>
</dbReference>
<dbReference type="Pfam" id="PF13302">
    <property type="entry name" value="Acetyltransf_3"/>
    <property type="match status" value="1"/>
</dbReference>
<proteinExistence type="predicted"/>
<sequence>MNLQSNTVSLRLIEEDDAEFVVNLRTDEKLNRFISAVEDDINAQKRWIRNYKIDEAKKSQFYFIIERNDGVRCGTVRIYDIREDSFSWGSWVLNAQKTRFSAVESAFLVYQFGFEQLGFSKCHFEVMKGNERVMSFHEKMGAIKVSEDDNFVFYTISKESVHTASVAFRRILKTG</sequence>
<protein>
    <submittedName>
        <fullName evidence="2">Butyryltransferase</fullName>
    </submittedName>
</protein>
<dbReference type="GO" id="GO:0016747">
    <property type="term" value="F:acyltransferase activity, transferring groups other than amino-acyl groups"/>
    <property type="evidence" value="ECO:0007669"/>
    <property type="project" value="InterPro"/>
</dbReference>
<reference evidence="2 3" key="2">
    <citation type="submission" date="2018-03" db="EMBL/GenBank/DDBJ databases">
        <title>Draft genome of Pseudomonas putida strain KT-27.</title>
        <authorList>
            <person name="Yoshizawa S."/>
            <person name="Khan N.H."/>
            <person name="Nishimura M."/>
            <person name="Chiura H.X."/>
            <person name="Ogura Y."/>
            <person name="Hayashi T."/>
            <person name="Kogure K."/>
        </authorList>
    </citation>
    <scope>NUCLEOTIDE SEQUENCE [LARGE SCALE GENOMIC DNA]</scope>
    <source>
        <strain evidence="2 3">KT-27</strain>
    </source>
</reference>
<dbReference type="InterPro" id="IPR000182">
    <property type="entry name" value="GNAT_dom"/>
</dbReference>
<keyword evidence="2" id="KW-0808">Transferase</keyword>
<dbReference type="EMBL" id="MIND01000018">
    <property type="protein sequence ID" value="POF90282.1"/>
    <property type="molecule type" value="Genomic_DNA"/>
</dbReference>
<dbReference type="SUPFAM" id="SSF55729">
    <property type="entry name" value="Acyl-CoA N-acyltransferases (Nat)"/>
    <property type="match status" value="1"/>
</dbReference>
<evidence type="ECO:0000313" key="3">
    <source>
        <dbReference type="Proteomes" id="UP000237194"/>
    </source>
</evidence>
<accession>A0A2S3WH74</accession>
<dbReference type="PANTHER" id="PTHR43415">
    <property type="entry name" value="SPERMIDINE N(1)-ACETYLTRANSFERASE"/>
    <property type="match status" value="1"/>
</dbReference>
<gene>
    <name evidence="2" type="ORF">BGP80_21025</name>
</gene>
<feature type="domain" description="N-acetyltransferase" evidence="1">
    <location>
        <begin position="9"/>
        <end position="142"/>
    </location>
</feature>
<name>A0A2S3WH74_PSEPU</name>